<dbReference type="GO" id="GO:0016874">
    <property type="term" value="F:ligase activity"/>
    <property type="evidence" value="ECO:0007669"/>
    <property type="project" value="UniProtKB-KW"/>
</dbReference>
<dbReference type="SUPFAM" id="SSF56801">
    <property type="entry name" value="Acetyl-CoA synthetase-like"/>
    <property type="match status" value="1"/>
</dbReference>
<dbReference type="InterPro" id="IPR042099">
    <property type="entry name" value="ANL_N_sf"/>
</dbReference>
<reference evidence="2 3" key="1">
    <citation type="submission" date="2017-05" db="EMBL/GenBank/DDBJ databases">
        <authorList>
            <person name="Varghese N."/>
            <person name="Submissions S."/>
        </authorList>
    </citation>
    <scope>NUCLEOTIDE SEQUENCE [LARGE SCALE GENOMIC DNA]</scope>
    <source>
        <strain evidence="2 3">DSM 25457</strain>
    </source>
</reference>
<protein>
    <submittedName>
        <fullName evidence="2">Phenylacetate-CoA ligase</fullName>
    </submittedName>
</protein>
<evidence type="ECO:0000313" key="3">
    <source>
        <dbReference type="Proteomes" id="UP001158067"/>
    </source>
</evidence>
<evidence type="ECO:0000259" key="1">
    <source>
        <dbReference type="Pfam" id="PF00501"/>
    </source>
</evidence>
<dbReference type="Proteomes" id="UP001158067">
    <property type="component" value="Unassembled WGS sequence"/>
</dbReference>
<keyword evidence="2" id="KW-0436">Ligase</keyword>
<dbReference type="PANTHER" id="PTHR36932">
    <property type="entry name" value="CAPSULAR POLYSACCHARIDE BIOSYNTHESIS PROTEIN"/>
    <property type="match status" value="1"/>
</dbReference>
<dbReference type="Pfam" id="PF00501">
    <property type="entry name" value="AMP-binding"/>
    <property type="match status" value="1"/>
</dbReference>
<keyword evidence="3" id="KW-1185">Reference proteome</keyword>
<dbReference type="InterPro" id="IPR000873">
    <property type="entry name" value="AMP-dep_synth/lig_dom"/>
</dbReference>
<organism evidence="2 3">
    <name type="scientific">Neorhodopirellula lusitana</name>
    <dbReference type="NCBI Taxonomy" id="445327"/>
    <lineage>
        <taxon>Bacteria</taxon>
        <taxon>Pseudomonadati</taxon>
        <taxon>Planctomycetota</taxon>
        <taxon>Planctomycetia</taxon>
        <taxon>Pirellulales</taxon>
        <taxon>Pirellulaceae</taxon>
        <taxon>Neorhodopirellula</taxon>
    </lineage>
</organism>
<proteinExistence type="predicted"/>
<accession>A0ABY1PRU0</accession>
<feature type="domain" description="AMP-dependent synthetase/ligase" evidence="1">
    <location>
        <begin position="208"/>
        <end position="327"/>
    </location>
</feature>
<dbReference type="RefSeq" id="WP_283431225.1">
    <property type="nucleotide sequence ID" value="NZ_FXUG01000001.1"/>
</dbReference>
<name>A0ABY1PRU0_9BACT</name>
<sequence length="478" mass="53643">MSSDVRCQAATYSPSLVERFYRGIVLPGFDSVVKGRKTFQFADELNQSQWWPVEKIEELQSRRLSSLIEFCWQHSCHYRDAWTQAGLKASDIDSAGDLSKLPLTTRETMRDHASRIRTWLHGQASVVKSTGGSSGSPLRFTIDTEANDRRVAAALRGYAMAGGGPGTKQVHLWGGAIGDQGPLRAAKEYVYSRWLNRRVMLDSFGLCDSNAERFVRQINRHRPDVLVAYTNPIDTLSRIVLERDLSVHQPRAIITGAEKLHVHQRQRIEEAFGAPVFETYGSREFTLIGAECSEHAGLHLTSENLIVEVVDEDGRPTPEGEEGDIAVTDLWNRSTPFVRYLIGDRAVAGLERCPCGRGLPLLRKVVGRQLDMLPTLDGRRLPGEFFPHLIKDFVSIRQFQVVQRTIDEVVLKVIVDQRWSSEQADRLHALVSEGVGRTTRLRIEEVAAIPVTKQGKHRVVVSHVVERSIPQVSRAEVA</sequence>
<dbReference type="InterPro" id="IPR053158">
    <property type="entry name" value="CapK_Type1_Caps_Biosynth"/>
</dbReference>
<dbReference type="PANTHER" id="PTHR36932:SF1">
    <property type="entry name" value="CAPSULAR POLYSACCHARIDE BIOSYNTHESIS PROTEIN"/>
    <property type="match status" value="1"/>
</dbReference>
<evidence type="ECO:0000313" key="2">
    <source>
        <dbReference type="EMBL" id="SMP44175.1"/>
    </source>
</evidence>
<dbReference type="Gene3D" id="3.40.50.12780">
    <property type="entry name" value="N-terminal domain of ligase-like"/>
    <property type="match status" value="1"/>
</dbReference>
<dbReference type="EMBL" id="FXUG01000001">
    <property type="protein sequence ID" value="SMP44175.1"/>
    <property type="molecule type" value="Genomic_DNA"/>
</dbReference>
<comment type="caution">
    <text evidence="2">The sequence shown here is derived from an EMBL/GenBank/DDBJ whole genome shotgun (WGS) entry which is preliminary data.</text>
</comment>
<gene>
    <name evidence="2" type="ORF">SAMN06265222_1011086</name>
</gene>